<protein>
    <submittedName>
        <fullName evidence="1">Uncharacterized protein</fullName>
    </submittedName>
</protein>
<organism evidence="1">
    <name type="scientific">Raoultella ornithinolytica</name>
    <name type="common">Klebsiella ornithinolytica</name>
    <dbReference type="NCBI Taxonomy" id="54291"/>
    <lineage>
        <taxon>Bacteria</taxon>
        <taxon>Pseudomonadati</taxon>
        <taxon>Pseudomonadota</taxon>
        <taxon>Gammaproteobacteria</taxon>
        <taxon>Enterobacterales</taxon>
        <taxon>Enterobacteriaceae</taxon>
        <taxon>Klebsiella/Raoultella group</taxon>
        <taxon>Raoultella</taxon>
    </lineage>
</organism>
<dbReference type="EMBL" id="KT225520">
    <property type="protein sequence ID" value="ALD82515.1"/>
    <property type="molecule type" value="Genomic_DNA"/>
</dbReference>
<dbReference type="AlphaFoldDB" id="A0A0M4L751"/>
<evidence type="ECO:0000313" key="1">
    <source>
        <dbReference type="EMBL" id="ALD82515.1"/>
    </source>
</evidence>
<keyword evidence="1" id="KW-0614">Plasmid</keyword>
<proteinExistence type="predicted"/>
<geneLocation type="plasmid" evidence="1">
    <name>pRJ46C</name>
</geneLocation>
<reference evidence="1" key="1">
    <citation type="submission" date="2015-06" db="EMBL/GenBank/DDBJ databases">
        <title>Carbapenemase-producing Raoultella ornithinolytica.</title>
        <authorList>
            <person name="Sun J."/>
            <person name="Zhang F."/>
        </authorList>
    </citation>
    <scope>NUCLEOTIDE SEQUENCE</scope>
    <source>
        <strain evidence="1">RJ46C</strain>
        <plasmid evidence="1">pRJ46C</plasmid>
    </source>
</reference>
<dbReference type="RefSeq" id="WP_172687043.1">
    <property type="nucleotide sequence ID" value="NZ_KT225520.1"/>
</dbReference>
<sequence>MQKRNVPLKEVVRRLLNSDLVYPTGAHGRLTFSFKSVTDIIDSIIRLEHRSNGSEDGWYEMLTGLIRTFSSFSDTETISGVIYMGTYEDIRNIYGSYADIVFYLSAGPLTVSRRVQDALDENIFTYYTKQQIISRLQGMKRREDAPSDGYLMPEKDFKAKITAFNTTLDAYILAFSQSMRDELIHAEVDTERLRKTDLTLSHGLPDMLAQDALLSRFSFSSVENRDTAWEARSVCGTMPKIIIARGINSNVYGELKALQEVKNYHAS</sequence>
<name>A0A0M4L751_RAOOR</name>
<accession>A0A0M4L751</accession>